<evidence type="ECO:0000256" key="11">
    <source>
        <dbReference type="HAMAP-Rule" id="MF_01023"/>
    </source>
</evidence>
<evidence type="ECO:0000256" key="3">
    <source>
        <dbReference type="ARBA" id="ARBA00007970"/>
    </source>
</evidence>
<keyword evidence="8 11" id="KW-0663">Pyridoxal phosphate</keyword>
<dbReference type="SUPFAM" id="SSF53383">
    <property type="entry name" value="PLP-dependent transferases"/>
    <property type="match status" value="1"/>
</dbReference>
<keyword evidence="7 11" id="KW-0808">Transferase</keyword>
<dbReference type="EMBL" id="JAQQAL010000024">
    <property type="protein sequence ID" value="MDC7227396.1"/>
    <property type="molecule type" value="Genomic_DNA"/>
</dbReference>
<evidence type="ECO:0000313" key="14">
    <source>
        <dbReference type="Proteomes" id="UP001221217"/>
    </source>
</evidence>
<evidence type="ECO:0000256" key="9">
    <source>
        <dbReference type="ARBA" id="ARBA00023102"/>
    </source>
</evidence>
<evidence type="ECO:0000256" key="5">
    <source>
        <dbReference type="ARBA" id="ARBA00022576"/>
    </source>
</evidence>
<organism evidence="13 14">
    <name type="scientific">Candidatus Thalassospirochaeta sargassi</name>
    <dbReference type="NCBI Taxonomy" id="3119039"/>
    <lineage>
        <taxon>Bacteria</taxon>
        <taxon>Pseudomonadati</taxon>
        <taxon>Spirochaetota</taxon>
        <taxon>Spirochaetia</taxon>
        <taxon>Spirochaetales</taxon>
        <taxon>Spirochaetaceae</taxon>
        <taxon>Candidatus Thalassospirochaeta</taxon>
    </lineage>
</organism>
<dbReference type="InterPro" id="IPR015422">
    <property type="entry name" value="PyrdxlP-dep_Trfase_small"/>
</dbReference>
<dbReference type="InterPro" id="IPR015424">
    <property type="entry name" value="PyrdxlP-dep_Trfase"/>
</dbReference>
<gene>
    <name evidence="11 13" type="primary">hisC</name>
    <name evidence="13" type="ORF">PQJ61_11595</name>
</gene>
<sequence length="350" mass="39165">MIANRMKSLTPYVPGEQPQDGKYIKLNTNENPYPPAPAISKFLKEMDITNLKLYPEPTSVKLRTAIAEAEGLKPDNVFAGNGSDEVLSFIFYAFFDADFGPVLFPEFTYSFYPVYSAFYNIPFTKVSLKDDFSINIEDYLNRKTTGMIIPNPNAPTGVYLPINEIRRLLERFPSDRLVAIDEAYIAFGGESAAGLINEFDNLLVIRTFSKSSSLAGIRLGYALGNEKLIQALTTAKDSFNSYPVDYITQKCGELAVKDAEYGNDIAERIIATRKRFVAAASALGWEILPSMANFVFAKKPGRSGEEIYTRLKKQKILVRFFNKPGISDFVRITIGTDEEMETLLSAIKTF</sequence>
<comment type="catalytic activity">
    <reaction evidence="10 11">
        <text>L-histidinol phosphate + 2-oxoglutarate = 3-(imidazol-4-yl)-2-oxopropyl phosphate + L-glutamate</text>
        <dbReference type="Rhea" id="RHEA:23744"/>
        <dbReference type="ChEBI" id="CHEBI:16810"/>
        <dbReference type="ChEBI" id="CHEBI:29985"/>
        <dbReference type="ChEBI" id="CHEBI:57766"/>
        <dbReference type="ChEBI" id="CHEBI:57980"/>
        <dbReference type="EC" id="2.6.1.9"/>
    </reaction>
</comment>
<feature type="modified residue" description="N6-(pyridoxal phosphate)lysine" evidence="11">
    <location>
        <position position="210"/>
    </location>
</feature>
<dbReference type="GO" id="GO:0030170">
    <property type="term" value="F:pyridoxal phosphate binding"/>
    <property type="evidence" value="ECO:0007669"/>
    <property type="project" value="InterPro"/>
</dbReference>
<dbReference type="GO" id="GO:0000105">
    <property type="term" value="P:L-histidine biosynthetic process"/>
    <property type="evidence" value="ECO:0007669"/>
    <property type="project" value="UniProtKB-UniRule"/>
</dbReference>
<protein>
    <recommendedName>
        <fullName evidence="11">Histidinol-phosphate aminotransferase</fullName>
        <ecNumber evidence="11">2.6.1.9</ecNumber>
    </recommendedName>
    <alternativeName>
        <fullName evidence="11">Imidazole acetol-phosphate transaminase</fullName>
    </alternativeName>
</protein>
<dbReference type="AlphaFoldDB" id="A0AAJ1IHX6"/>
<proteinExistence type="inferred from homology"/>
<dbReference type="InterPro" id="IPR005861">
    <property type="entry name" value="HisP_aminotrans"/>
</dbReference>
<accession>A0AAJ1IHX6</accession>
<evidence type="ECO:0000256" key="1">
    <source>
        <dbReference type="ARBA" id="ARBA00001933"/>
    </source>
</evidence>
<dbReference type="Proteomes" id="UP001221217">
    <property type="component" value="Unassembled WGS sequence"/>
</dbReference>
<dbReference type="NCBIfam" id="TIGR01141">
    <property type="entry name" value="hisC"/>
    <property type="match status" value="1"/>
</dbReference>
<evidence type="ECO:0000256" key="2">
    <source>
        <dbReference type="ARBA" id="ARBA00005011"/>
    </source>
</evidence>
<feature type="domain" description="Aminotransferase class I/classII large" evidence="12">
    <location>
        <begin position="22"/>
        <end position="347"/>
    </location>
</feature>
<comment type="pathway">
    <text evidence="2 11">Amino-acid biosynthesis; L-histidine biosynthesis; L-histidine from 5-phospho-alpha-D-ribose 1-diphosphate: step 7/9.</text>
</comment>
<keyword evidence="5 11" id="KW-0032">Aminotransferase</keyword>
<dbReference type="PANTHER" id="PTHR42885:SF2">
    <property type="entry name" value="HISTIDINOL-PHOSPHATE AMINOTRANSFERASE"/>
    <property type="match status" value="1"/>
</dbReference>
<dbReference type="CDD" id="cd00609">
    <property type="entry name" value="AAT_like"/>
    <property type="match status" value="1"/>
</dbReference>
<name>A0AAJ1IHX6_9SPIO</name>
<comment type="similarity">
    <text evidence="3 11">Belongs to the class-II pyridoxal-phosphate-dependent aminotransferase family. Histidinol-phosphate aminotransferase subfamily.</text>
</comment>
<dbReference type="Pfam" id="PF00155">
    <property type="entry name" value="Aminotran_1_2"/>
    <property type="match status" value="1"/>
</dbReference>
<comment type="cofactor">
    <cofactor evidence="1 11">
        <name>pyridoxal 5'-phosphate</name>
        <dbReference type="ChEBI" id="CHEBI:597326"/>
    </cofactor>
</comment>
<keyword evidence="9 11" id="KW-0368">Histidine biosynthesis</keyword>
<comment type="subunit">
    <text evidence="4 11">Homodimer.</text>
</comment>
<evidence type="ECO:0000256" key="6">
    <source>
        <dbReference type="ARBA" id="ARBA00022605"/>
    </source>
</evidence>
<comment type="caution">
    <text evidence="13">The sequence shown here is derived from an EMBL/GenBank/DDBJ whole genome shotgun (WGS) entry which is preliminary data.</text>
</comment>
<evidence type="ECO:0000313" key="13">
    <source>
        <dbReference type="EMBL" id="MDC7227396.1"/>
    </source>
</evidence>
<keyword evidence="6 11" id="KW-0028">Amino-acid biosynthesis</keyword>
<evidence type="ECO:0000256" key="4">
    <source>
        <dbReference type="ARBA" id="ARBA00011738"/>
    </source>
</evidence>
<dbReference type="InterPro" id="IPR015421">
    <property type="entry name" value="PyrdxlP-dep_Trfase_major"/>
</dbReference>
<evidence type="ECO:0000256" key="7">
    <source>
        <dbReference type="ARBA" id="ARBA00022679"/>
    </source>
</evidence>
<evidence type="ECO:0000259" key="12">
    <source>
        <dbReference type="Pfam" id="PF00155"/>
    </source>
</evidence>
<dbReference type="GO" id="GO:0004400">
    <property type="term" value="F:histidinol-phosphate transaminase activity"/>
    <property type="evidence" value="ECO:0007669"/>
    <property type="project" value="UniProtKB-UniRule"/>
</dbReference>
<dbReference type="PANTHER" id="PTHR42885">
    <property type="entry name" value="HISTIDINOL-PHOSPHATE AMINOTRANSFERASE-RELATED"/>
    <property type="match status" value="1"/>
</dbReference>
<dbReference type="EC" id="2.6.1.9" evidence="11"/>
<reference evidence="13 14" key="1">
    <citation type="submission" date="2022-12" db="EMBL/GenBank/DDBJ databases">
        <title>Metagenome assembled genome from gulf of manar.</title>
        <authorList>
            <person name="Kohli P."/>
            <person name="Pk S."/>
            <person name="Venkata Ramana C."/>
            <person name="Sasikala C."/>
        </authorList>
    </citation>
    <scope>NUCLEOTIDE SEQUENCE [LARGE SCALE GENOMIC DNA]</scope>
    <source>
        <strain evidence="13">JB008</strain>
    </source>
</reference>
<dbReference type="Gene3D" id="3.40.640.10">
    <property type="entry name" value="Type I PLP-dependent aspartate aminotransferase-like (Major domain)"/>
    <property type="match status" value="1"/>
</dbReference>
<dbReference type="HAMAP" id="MF_01023">
    <property type="entry name" value="HisC_aminotrans_2"/>
    <property type="match status" value="1"/>
</dbReference>
<dbReference type="Gene3D" id="3.90.1150.10">
    <property type="entry name" value="Aspartate Aminotransferase, domain 1"/>
    <property type="match status" value="1"/>
</dbReference>
<evidence type="ECO:0000256" key="10">
    <source>
        <dbReference type="ARBA" id="ARBA00047481"/>
    </source>
</evidence>
<evidence type="ECO:0000256" key="8">
    <source>
        <dbReference type="ARBA" id="ARBA00022898"/>
    </source>
</evidence>
<dbReference type="InterPro" id="IPR004839">
    <property type="entry name" value="Aminotransferase_I/II_large"/>
</dbReference>